<gene>
    <name evidence="7" type="ORF">K8U91_09960</name>
</gene>
<dbReference type="AlphaFoldDB" id="A0A921MSH1"/>
<dbReference type="Pfam" id="PF03706">
    <property type="entry name" value="LPG_synthase_TM"/>
    <property type="match status" value="1"/>
</dbReference>
<name>A0A921MSH1_9BACT</name>
<accession>A0A921MSH1</accession>
<comment type="subcellular location">
    <subcellularLocation>
        <location evidence="1">Cell membrane</location>
        <topology evidence="1">Multi-pass membrane protein</topology>
    </subcellularLocation>
</comment>
<feature type="transmembrane region" description="Helical" evidence="6">
    <location>
        <begin position="198"/>
        <end position="215"/>
    </location>
</feature>
<dbReference type="RefSeq" id="WP_272959865.1">
    <property type="nucleotide sequence ID" value="NZ_CAKMIC010000004.1"/>
</dbReference>
<dbReference type="GO" id="GO:0005886">
    <property type="term" value="C:plasma membrane"/>
    <property type="evidence" value="ECO:0007669"/>
    <property type="project" value="UniProtKB-SubCell"/>
</dbReference>
<feature type="transmembrane region" description="Helical" evidence="6">
    <location>
        <begin position="169"/>
        <end position="186"/>
    </location>
</feature>
<dbReference type="PANTHER" id="PTHR39087">
    <property type="entry name" value="UPF0104 MEMBRANE PROTEIN MJ1595"/>
    <property type="match status" value="1"/>
</dbReference>
<keyword evidence="3 6" id="KW-0812">Transmembrane</keyword>
<evidence type="ECO:0000256" key="3">
    <source>
        <dbReference type="ARBA" id="ARBA00022692"/>
    </source>
</evidence>
<evidence type="ECO:0000256" key="5">
    <source>
        <dbReference type="ARBA" id="ARBA00023136"/>
    </source>
</evidence>
<feature type="transmembrane region" description="Helical" evidence="6">
    <location>
        <begin position="131"/>
        <end position="149"/>
    </location>
</feature>
<feature type="transmembrane region" description="Helical" evidence="6">
    <location>
        <begin position="7"/>
        <end position="24"/>
    </location>
</feature>
<reference evidence="7" key="2">
    <citation type="submission" date="2021-09" db="EMBL/GenBank/DDBJ databases">
        <authorList>
            <person name="Gilroy R."/>
        </authorList>
    </citation>
    <scope>NUCLEOTIDE SEQUENCE</scope>
    <source>
        <strain evidence="7">CHK121-7720</strain>
    </source>
</reference>
<feature type="transmembrane region" description="Helical" evidence="6">
    <location>
        <begin position="221"/>
        <end position="243"/>
    </location>
</feature>
<evidence type="ECO:0000313" key="7">
    <source>
        <dbReference type="EMBL" id="HJG89775.1"/>
    </source>
</evidence>
<feature type="transmembrane region" description="Helical" evidence="6">
    <location>
        <begin position="44"/>
        <end position="63"/>
    </location>
</feature>
<keyword evidence="4 6" id="KW-1133">Transmembrane helix</keyword>
<comment type="caution">
    <text evidence="7">The sequence shown here is derived from an EMBL/GenBank/DDBJ whole genome shotgun (WGS) entry which is preliminary data.</text>
</comment>
<dbReference type="Proteomes" id="UP000757103">
    <property type="component" value="Unassembled WGS sequence"/>
</dbReference>
<sequence>MKRIIRDIVKYLLPLLCGVWLFWYVYQKLDIETIFQILKTDVNYFWVILSMAVAVFSHIARALRWRLQLRALHIYPSMRELVNAIFGMYAMNLLFPRLGEVWRCGYLAQRERASFSKVLGSVVSDRLSDTAMLALLTLLVFFMQMRPFRQFLDENPSIEAGVIGTLTSVWLYVGIALCVVAVVWFFRTNSQSRFVQRIRGLMANVWAGFASIVTMKGKFWFIFYTLFIWFCYFMQLYLCIFAFPSTSHLTVAAVLLLYVLGSLGMGLPVQGGIGPWHLAVIAGLSYYGITGNEAGAFAFVAHGAQMVLVVLIGIYAFISMACDKKKPKGEPVMEDIVTEIPESDRL</sequence>
<keyword evidence="2" id="KW-1003">Cell membrane</keyword>
<keyword evidence="5 6" id="KW-0472">Membrane</keyword>
<dbReference type="InterPro" id="IPR022791">
    <property type="entry name" value="L-PG_synthase/AglD"/>
</dbReference>
<dbReference type="NCBIfam" id="TIGR00374">
    <property type="entry name" value="flippase-like domain"/>
    <property type="match status" value="1"/>
</dbReference>
<proteinExistence type="predicted"/>
<feature type="transmembrane region" description="Helical" evidence="6">
    <location>
        <begin position="255"/>
        <end position="276"/>
    </location>
</feature>
<evidence type="ECO:0000256" key="2">
    <source>
        <dbReference type="ARBA" id="ARBA00022475"/>
    </source>
</evidence>
<evidence type="ECO:0000256" key="1">
    <source>
        <dbReference type="ARBA" id="ARBA00004651"/>
    </source>
</evidence>
<evidence type="ECO:0000256" key="4">
    <source>
        <dbReference type="ARBA" id="ARBA00022989"/>
    </source>
</evidence>
<protein>
    <submittedName>
        <fullName evidence="7">Flippase-like domain-containing protein</fullName>
    </submittedName>
</protein>
<dbReference type="EMBL" id="DYUD01000026">
    <property type="protein sequence ID" value="HJG89775.1"/>
    <property type="molecule type" value="Genomic_DNA"/>
</dbReference>
<dbReference type="PANTHER" id="PTHR39087:SF2">
    <property type="entry name" value="UPF0104 MEMBRANE PROTEIN MJ1595"/>
    <property type="match status" value="1"/>
</dbReference>
<reference evidence="7" key="1">
    <citation type="journal article" date="2021" name="PeerJ">
        <title>Extensive microbial diversity within the chicken gut microbiome revealed by metagenomics and culture.</title>
        <authorList>
            <person name="Gilroy R."/>
            <person name="Ravi A."/>
            <person name="Getino M."/>
            <person name="Pursley I."/>
            <person name="Horton D.L."/>
            <person name="Alikhan N.F."/>
            <person name="Baker D."/>
            <person name="Gharbi K."/>
            <person name="Hall N."/>
            <person name="Watson M."/>
            <person name="Adriaenssens E.M."/>
            <person name="Foster-Nyarko E."/>
            <person name="Jarju S."/>
            <person name="Secka A."/>
            <person name="Antonio M."/>
            <person name="Oren A."/>
            <person name="Chaudhuri R.R."/>
            <person name="La Ragione R."/>
            <person name="Hildebrand F."/>
            <person name="Pallen M.J."/>
        </authorList>
    </citation>
    <scope>NUCLEOTIDE SEQUENCE</scope>
    <source>
        <strain evidence="7">CHK121-7720</strain>
    </source>
</reference>
<feature type="transmembrane region" description="Helical" evidence="6">
    <location>
        <begin position="296"/>
        <end position="318"/>
    </location>
</feature>
<evidence type="ECO:0000256" key="6">
    <source>
        <dbReference type="SAM" id="Phobius"/>
    </source>
</evidence>
<organism evidence="7 8">
    <name type="scientific">Barnesiella viscericola</name>
    <dbReference type="NCBI Taxonomy" id="397865"/>
    <lineage>
        <taxon>Bacteria</taxon>
        <taxon>Pseudomonadati</taxon>
        <taxon>Bacteroidota</taxon>
        <taxon>Bacteroidia</taxon>
        <taxon>Bacteroidales</taxon>
        <taxon>Barnesiellaceae</taxon>
        <taxon>Barnesiella</taxon>
    </lineage>
</organism>
<evidence type="ECO:0000313" key="8">
    <source>
        <dbReference type="Proteomes" id="UP000757103"/>
    </source>
</evidence>